<comment type="caution">
    <text evidence="2">The sequence shown here is derived from an EMBL/GenBank/DDBJ whole genome shotgun (WGS) entry which is preliminary data.</text>
</comment>
<dbReference type="EMBL" id="WMII01000006">
    <property type="protein sequence ID" value="MTH64300.1"/>
    <property type="molecule type" value="Genomic_DNA"/>
</dbReference>
<keyword evidence="1" id="KW-0472">Membrane</keyword>
<proteinExistence type="predicted"/>
<evidence type="ECO:0000313" key="2">
    <source>
        <dbReference type="EMBL" id="MTH64300.1"/>
    </source>
</evidence>
<evidence type="ECO:0000313" key="3">
    <source>
        <dbReference type="Proteomes" id="UP000478740"/>
    </source>
</evidence>
<sequence length="67" mass="7551">MGYLSGGQGSGILAQKCKDILRQRDVPWLIACFSCWSIPAFFACCLQRVEKMTGGQLKKNRDDCYIM</sequence>
<reference evidence="2 3" key="1">
    <citation type="submission" date="2019-11" db="EMBL/GenBank/DDBJ databases">
        <authorList>
            <person name="Dong K."/>
        </authorList>
    </citation>
    <scope>NUCLEOTIDE SEQUENCE [LARGE SCALE GENOMIC DNA]</scope>
    <source>
        <strain evidence="2 3">DK608</strain>
    </source>
</reference>
<keyword evidence="1" id="KW-1133">Transmembrane helix</keyword>
<feature type="transmembrane region" description="Helical" evidence="1">
    <location>
        <begin position="28"/>
        <end position="49"/>
    </location>
</feature>
<keyword evidence="1" id="KW-0812">Transmembrane</keyword>
<protein>
    <submittedName>
        <fullName evidence="2">Uncharacterized protein</fullName>
    </submittedName>
</protein>
<name>A0A6L6IYY0_9RHOB</name>
<dbReference type="Proteomes" id="UP000478740">
    <property type="component" value="Unassembled WGS sequence"/>
</dbReference>
<organism evidence="2 3">
    <name type="scientific">Paracoccus shanxieyensis</name>
    <dbReference type="NCBI Taxonomy" id="2675752"/>
    <lineage>
        <taxon>Bacteria</taxon>
        <taxon>Pseudomonadati</taxon>
        <taxon>Pseudomonadota</taxon>
        <taxon>Alphaproteobacteria</taxon>
        <taxon>Rhodobacterales</taxon>
        <taxon>Paracoccaceae</taxon>
        <taxon>Paracoccus</taxon>
    </lineage>
</organism>
<dbReference type="RefSeq" id="WP_155044161.1">
    <property type="nucleotide sequence ID" value="NZ_WMIH01000006.1"/>
</dbReference>
<keyword evidence="3" id="KW-1185">Reference proteome</keyword>
<dbReference type="AlphaFoldDB" id="A0A6L6IYY0"/>
<accession>A0A6L6IYY0</accession>
<evidence type="ECO:0000256" key="1">
    <source>
        <dbReference type="SAM" id="Phobius"/>
    </source>
</evidence>
<gene>
    <name evidence="2" type="ORF">GL284_08450</name>
</gene>